<proteinExistence type="predicted"/>
<sequence length="133" mass="14946">MRLITALLTTLLIAPLSAYFAYKNHARLKAIFEPEKQDIISMISLENACSVPDKAFQVSDLSTGRTVPFSNGKARLMTKQDNLIQLQLDSKYKAVWIDLPSQKATPTMVLEFDCSESQRMQDTFKSLNESLGN</sequence>
<protein>
    <submittedName>
        <fullName evidence="1">Uncharacterized protein</fullName>
    </submittedName>
</protein>
<name>E0Y1F6_9PROT</name>
<reference evidence="1" key="1">
    <citation type="journal article" date="2011" name="Environ. Microbiol.">
        <title>Time-series analyses of Monterey Bay coastal microbial picoplankton using a 'genome proxy' microarray.</title>
        <authorList>
            <person name="Rich V.I."/>
            <person name="Pham V.D."/>
            <person name="Eppley J."/>
            <person name="Shi Y."/>
            <person name="DeLong E.F."/>
        </authorList>
    </citation>
    <scope>NUCLEOTIDE SEQUENCE</scope>
</reference>
<evidence type="ECO:0000313" key="1">
    <source>
        <dbReference type="EMBL" id="ADI20497.1"/>
    </source>
</evidence>
<dbReference type="AlphaFoldDB" id="E0Y1F6"/>
<accession>E0Y1F6</accession>
<dbReference type="EMBL" id="GU474942">
    <property type="protein sequence ID" value="ADI20497.1"/>
    <property type="molecule type" value="Genomic_DNA"/>
</dbReference>
<organism evidence="1">
    <name type="scientific">uncultured alpha proteobacterium EB080_L58F04</name>
    <dbReference type="NCBI Taxonomy" id="710798"/>
    <lineage>
        <taxon>Bacteria</taxon>
        <taxon>Pseudomonadati</taxon>
        <taxon>Pseudomonadota</taxon>
        <taxon>Alphaproteobacteria</taxon>
        <taxon>environmental samples</taxon>
    </lineage>
</organism>